<dbReference type="Pfam" id="PF00691">
    <property type="entry name" value="OmpA"/>
    <property type="match status" value="1"/>
</dbReference>
<dbReference type="PANTHER" id="PTHR30329">
    <property type="entry name" value="STATOR ELEMENT OF FLAGELLAR MOTOR COMPLEX"/>
    <property type="match status" value="1"/>
</dbReference>
<dbReference type="SUPFAM" id="SSF103088">
    <property type="entry name" value="OmpA-like"/>
    <property type="match status" value="1"/>
</dbReference>
<name>A0A517SKJ5_9PLAN</name>
<protein>
    <submittedName>
        <fullName evidence="4">Motility protein B</fullName>
    </submittedName>
</protein>
<dbReference type="InParanoid" id="A0A517SKJ5"/>
<evidence type="ECO:0000256" key="1">
    <source>
        <dbReference type="PROSITE-ProRule" id="PRU00473"/>
    </source>
</evidence>
<evidence type="ECO:0000313" key="4">
    <source>
        <dbReference type="EMBL" id="QDT56641.1"/>
    </source>
</evidence>
<evidence type="ECO:0000256" key="2">
    <source>
        <dbReference type="SAM" id="Coils"/>
    </source>
</evidence>
<dbReference type="Gene3D" id="6.10.220.10">
    <property type="match status" value="1"/>
</dbReference>
<accession>A0A517SKJ5</accession>
<keyword evidence="1" id="KW-0472">Membrane</keyword>
<dbReference type="KEGG" id="ccos:Pan44_46980"/>
<feature type="coiled-coil region" evidence="2">
    <location>
        <begin position="62"/>
        <end position="103"/>
    </location>
</feature>
<dbReference type="GO" id="GO:0016020">
    <property type="term" value="C:membrane"/>
    <property type="evidence" value="ECO:0007669"/>
    <property type="project" value="UniProtKB-UniRule"/>
</dbReference>
<dbReference type="PROSITE" id="PS51123">
    <property type="entry name" value="OMPA_2"/>
    <property type="match status" value="1"/>
</dbReference>
<dbReference type="CDD" id="cd07185">
    <property type="entry name" value="OmpA_C-like"/>
    <property type="match status" value="1"/>
</dbReference>
<dbReference type="PROSITE" id="PS51257">
    <property type="entry name" value="PROKAR_LIPOPROTEIN"/>
    <property type="match status" value="1"/>
</dbReference>
<organism evidence="4 5">
    <name type="scientific">Caulifigura coniformis</name>
    <dbReference type="NCBI Taxonomy" id="2527983"/>
    <lineage>
        <taxon>Bacteria</taxon>
        <taxon>Pseudomonadati</taxon>
        <taxon>Planctomycetota</taxon>
        <taxon>Planctomycetia</taxon>
        <taxon>Planctomycetales</taxon>
        <taxon>Planctomycetaceae</taxon>
        <taxon>Caulifigura</taxon>
    </lineage>
</organism>
<evidence type="ECO:0000259" key="3">
    <source>
        <dbReference type="PROSITE" id="PS51123"/>
    </source>
</evidence>
<evidence type="ECO:0000313" key="5">
    <source>
        <dbReference type="Proteomes" id="UP000315700"/>
    </source>
</evidence>
<feature type="domain" description="OmpA-like" evidence="3">
    <location>
        <begin position="140"/>
        <end position="267"/>
    </location>
</feature>
<proteinExistence type="predicted"/>
<dbReference type="InterPro" id="IPR036737">
    <property type="entry name" value="OmpA-like_sf"/>
</dbReference>
<gene>
    <name evidence="4" type="primary">motB_2</name>
    <name evidence="4" type="ORF">Pan44_46980</name>
</gene>
<dbReference type="Proteomes" id="UP000315700">
    <property type="component" value="Chromosome"/>
</dbReference>
<sequence>MLSQTHRFKRPLLLLLAAASCAVTSGCCGRRRELRQAKLRTMQMYQQCQQLGGQLSQAHSSAAQLAAEKQKYEQLANQLQGNLDTANERIANLSNERSQIQDQYKNMLTGLTPSNNPLNSSANRKFEELARKYPEFEFDPTTGVSRFNGDLLFASGSDEIQSKGSKVLQEFVRIMNEEDSRQFHVLVVGHTDDMEVVKSTTRANHPTNWDLSAHRATSVVKSMAKMGLGEPRMGVAGYSKYQQAAANKDDASRQQNRRVEIFVLAPDAVIAGVEPGRRS</sequence>
<dbReference type="EMBL" id="CP036271">
    <property type="protein sequence ID" value="QDT56641.1"/>
    <property type="molecule type" value="Genomic_DNA"/>
</dbReference>
<dbReference type="OrthoDB" id="9815217at2"/>
<keyword evidence="5" id="KW-1185">Reference proteome</keyword>
<dbReference type="InterPro" id="IPR006665">
    <property type="entry name" value="OmpA-like"/>
</dbReference>
<dbReference type="Gene3D" id="3.30.1330.60">
    <property type="entry name" value="OmpA-like domain"/>
    <property type="match status" value="1"/>
</dbReference>
<dbReference type="PANTHER" id="PTHR30329:SF21">
    <property type="entry name" value="LIPOPROTEIN YIAD-RELATED"/>
    <property type="match status" value="1"/>
</dbReference>
<keyword evidence="2" id="KW-0175">Coiled coil</keyword>
<dbReference type="InterPro" id="IPR050330">
    <property type="entry name" value="Bact_OuterMem_StrucFunc"/>
</dbReference>
<dbReference type="RefSeq" id="WP_145034090.1">
    <property type="nucleotide sequence ID" value="NZ_CP036271.1"/>
</dbReference>
<reference evidence="4 5" key="1">
    <citation type="submission" date="2019-02" db="EMBL/GenBank/DDBJ databases">
        <title>Deep-cultivation of Planctomycetes and their phenomic and genomic characterization uncovers novel biology.</title>
        <authorList>
            <person name="Wiegand S."/>
            <person name="Jogler M."/>
            <person name="Boedeker C."/>
            <person name="Pinto D."/>
            <person name="Vollmers J."/>
            <person name="Rivas-Marin E."/>
            <person name="Kohn T."/>
            <person name="Peeters S.H."/>
            <person name="Heuer A."/>
            <person name="Rast P."/>
            <person name="Oberbeckmann S."/>
            <person name="Bunk B."/>
            <person name="Jeske O."/>
            <person name="Meyerdierks A."/>
            <person name="Storesund J.E."/>
            <person name="Kallscheuer N."/>
            <person name="Luecker S."/>
            <person name="Lage O.M."/>
            <person name="Pohl T."/>
            <person name="Merkel B.J."/>
            <person name="Hornburger P."/>
            <person name="Mueller R.-W."/>
            <person name="Bruemmer F."/>
            <person name="Labrenz M."/>
            <person name="Spormann A.M."/>
            <person name="Op den Camp H."/>
            <person name="Overmann J."/>
            <person name="Amann R."/>
            <person name="Jetten M.S.M."/>
            <person name="Mascher T."/>
            <person name="Medema M.H."/>
            <person name="Devos D.P."/>
            <person name="Kaster A.-K."/>
            <person name="Ovreas L."/>
            <person name="Rohde M."/>
            <person name="Galperin M.Y."/>
            <person name="Jogler C."/>
        </authorList>
    </citation>
    <scope>NUCLEOTIDE SEQUENCE [LARGE SCALE GENOMIC DNA]</scope>
    <source>
        <strain evidence="4 5">Pan44</strain>
    </source>
</reference>
<dbReference type="AlphaFoldDB" id="A0A517SKJ5"/>